<feature type="transmembrane region" description="Helical" evidence="9">
    <location>
        <begin position="156"/>
        <end position="184"/>
    </location>
</feature>
<evidence type="ECO:0000256" key="7">
    <source>
        <dbReference type="ARBA" id="ARBA00023170"/>
    </source>
</evidence>
<evidence type="ECO:0000256" key="6">
    <source>
        <dbReference type="ARBA" id="ARBA00023136"/>
    </source>
</evidence>
<comment type="caution">
    <text evidence="11">The sequence shown here is derived from an EMBL/GenBank/DDBJ whole genome shotgun (WGS) entry which is preliminary data.</text>
</comment>
<accession>A0AAV2I2J9</accession>
<evidence type="ECO:0000256" key="8">
    <source>
        <dbReference type="ARBA" id="ARBA00023224"/>
    </source>
</evidence>
<keyword evidence="4 9" id="KW-1133">Transmembrane helix</keyword>
<dbReference type="InterPro" id="IPR000276">
    <property type="entry name" value="GPCR_Rhodpsn"/>
</dbReference>
<dbReference type="EMBL" id="CAXITT010000403">
    <property type="protein sequence ID" value="CAL1540867.1"/>
    <property type="molecule type" value="Genomic_DNA"/>
</dbReference>
<name>A0AAV2I2J9_LYMST</name>
<dbReference type="SUPFAM" id="SSF81321">
    <property type="entry name" value="Family A G protein-coupled receptor-like"/>
    <property type="match status" value="1"/>
</dbReference>
<proteinExistence type="predicted"/>
<keyword evidence="12" id="KW-1185">Reference proteome</keyword>
<evidence type="ECO:0000259" key="10">
    <source>
        <dbReference type="PROSITE" id="PS50262"/>
    </source>
</evidence>
<protein>
    <recommendedName>
        <fullName evidence="10">G-protein coupled receptors family 1 profile domain-containing protein</fullName>
    </recommendedName>
</protein>
<feature type="non-terminal residue" evidence="11">
    <location>
        <position position="227"/>
    </location>
</feature>
<dbReference type="GO" id="GO:0007218">
    <property type="term" value="P:neuropeptide signaling pathway"/>
    <property type="evidence" value="ECO:0007669"/>
    <property type="project" value="TreeGrafter"/>
</dbReference>
<evidence type="ECO:0000313" key="12">
    <source>
        <dbReference type="Proteomes" id="UP001497497"/>
    </source>
</evidence>
<evidence type="ECO:0000256" key="4">
    <source>
        <dbReference type="ARBA" id="ARBA00022989"/>
    </source>
</evidence>
<evidence type="ECO:0000256" key="3">
    <source>
        <dbReference type="ARBA" id="ARBA00022692"/>
    </source>
</evidence>
<keyword evidence="6 9" id="KW-0472">Membrane</keyword>
<dbReference type="Gene3D" id="1.20.1070.10">
    <property type="entry name" value="Rhodopsin 7-helix transmembrane proteins"/>
    <property type="match status" value="1"/>
</dbReference>
<dbReference type="PROSITE" id="PS50262">
    <property type="entry name" value="G_PROTEIN_RECEP_F1_2"/>
    <property type="match status" value="1"/>
</dbReference>
<dbReference type="GO" id="GO:0005886">
    <property type="term" value="C:plasma membrane"/>
    <property type="evidence" value="ECO:0007669"/>
    <property type="project" value="UniProtKB-SubCell"/>
</dbReference>
<evidence type="ECO:0000256" key="1">
    <source>
        <dbReference type="ARBA" id="ARBA00004651"/>
    </source>
</evidence>
<keyword evidence="8" id="KW-0807">Transducer</keyword>
<gene>
    <name evidence="11" type="ORF">GSLYS_00014516001</name>
</gene>
<keyword evidence="7" id="KW-0675">Receptor</keyword>
<dbReference type="InterPro" id="IPR017452">
    <property type="entry name" value="GPCR_Rhodpsn_7TM"/>
</dbReference>
<feature type="domain" description="G-protein coupled receptors family 1 profile" evidence="10">
    <location>
        <begin position="1"/>
        <end position="219"/>
    </location>
</feature>
<comment type="subcellular location">
    <subcellularLocation>
        <location evidence="1">Cell membrane</location>
        <topology evidence="1">Multi-pass membrane protein</topology>
    </subcellularLocation>
</comment>
<feature type="transmembrane region" description="Helical" evidence="9">
    <location>
        <begin position="106"/>
        <end position="127"/>
    </location>
</feature>
<dbReference type="PANTHER" id="PTHR24230:SF75">
    <property type="entry name" value="RELAXIN FAMILY PEPTIDE RECEPTOR 3"/>
    <property type="match status" value="1"/>
</dbReference>
<evidence type="ECO:0000313" key="11">
    <source>
        <dbReference type="EMBL" id="CAL1540867.1"/>
    </source>
</evidence>
<evidence type="ECO:0000256" key="5">
    <source>
        <dbReference type="ARBA" id="ARBA00023040"/>
    </source>
</evidence>
<feature type="non-terminal residue" evidence="11">
    <location>
        <position position="1"/>
    </location>
</feature>
<sequence length="227" mass="25561">EIQSLTSGFPHVYFTRVSGWITAFVTLERCLSVATPLKVKTLVTRNLVIACNVSAYLTMTLCLLPVYYTSFYAWKFDSKFNKTLIGIVYTSNRQNVLSVSLLITELALPLVSFGCVIACSSVLCVHLNNKMTWRQSVTTLSIKRKKQASPNKERKIVAMVTIVAVIFIVCFTPVSVLLAARAIVPELDIRGRYSNMNALCAYLSFLLRTTNSSCNIFVYYKMSSRYR</sequence>
<feature type="transmembrane region" description="Helical" evidence="9">
    <location>
        <begin position="47"/>
        <end position="68"/>
    </location>
</feature>
<feature type="transmembrane region" description="Helical" evidence="9">
    <location>
        <begin position="196"/>
        <end position="220"/>
    </location>
</feature>
<dbReference type="Pfam" id="PF00001">
    <property type="entry name" value="7tm_1"/>
    <property type="match status" value="1"/>
</dbReference>
<reference evidence="11 12" key="1">
    <citation type="submission" date="2024-04" db="EMBL/GenBank/DDBJ databases">
        <authorList>
            <consortium name="Genoscope - CEA"/>
            <person name="William W."/>
        </authorList>
    </citation>
    <scope>NUCLEOTIDE SEQUENCE [LARGE SCALE GENOMIC DNA]</scope>
</reference>
<dbReference type="PANTHER" id="PTHR24230">
    <property type="entry name" value="G-PROTEIN COUPLED RECEPTOR"/>
    <property type="match status" value="1"/>
</dbReference>
<keyword evidence="2" id="KW-1003">Cell membrane</keyword>
<evidence type="ECO:0000256" key="2">
    <source>
        <dbReference type="ARBA" id="ARBA00022475"/>
    </source>
</evidence>
<dbReference type="GO" id="GO:0008528">
    <property type="term" value="F:G protein-coupled peptide receptor activity"/>
    <property type="evidence" value="ECO:0007669"/>
    <property type="project" value="TreeGrafter"/>
</dbReference>
<dbReference type="Proteomes" id="UP001497497">
    <property type="component" value="Unassembled WGS sequence"/>
</dbReference>
<organism evidence="11 12">
    <name type="scientific">Lymnaea stagnalis</name>
    <name type="common">Great pond snail</name>
    <name type="synonym">Helix stagnalis</name>
    <dbReference type="NCBI Taxonomy" id="6523"/>
    <lineage>
        <taxon>Eukaryota</taxon>
        <taxon>Metazoa</taxon>
        <taxon>Spiralia</taxon>
        <taxon>Lophotrochozoa</taxon>
        <taxon>Mollusca</taxon>
        <taxon>Gastropoda</taxon>
        <taxon>Heterobranchia</taxon>
        <taxon>Euthyneura</taxon>
        <taxon>Panpulmonata</taxon>
        <taxon>Hygrophila</taxon>
        <taxon>Lymnaeoidea</taxon>
        <taxon>Lymnaeidae</taxon>
        <taxon>Lymnaea</taxon>
    </lineage>
</organism>
<evidence type="ECO:0000256" key="9">
    <source>
        <dbReference type="SAM" id="Phobius"/>
    </source>
</evidence>
<dbReference type="AlphaFoldDB" id="A0AAV2I2J9"/>
<keyword evidence="5" id="KW-0297">G-protein coupled receptor</keyword>
<keyword evidence="3 9" id="KW-0812">Transmembrane</keyword>